<proteinExistence type="predicted"/>
<dbReference type="InParanoid" id="A0A6J2VDC4"/>
<sequence length="214" mass="23575">MPSMKPPHSVTHSLKPLILIRVMGGAGAYPSGHQVKVGETPWTGHQGRLTYSGRKPELLEEAHTNTGRACKFHTERTLTTQPGIEPGPSCCGTHCTTAPPRSQQSSPKKQYVILILYDEIFPMNSAKLQPRELSFPGFQLLKDSTFISSQRSWLMNSSAHFGYQLNKLQAIDTMPVRHHNTNLAADEHGSSILFQGLCKAQRQGLSEACIKAAE</sequence>
<dbReference type="AlphaFoldDB" id="A0A6J2VDC4"/>
<organism evidence="1 2">
    <name type="scientific">Chanos chanos</name>
    <name type="common">Milkfish</name>
    <name type="synonym">Mugil chanos</name>
    <dbReference type="NCBI Taxonomy" id="29144"/>
    <lineage>
        <taxon>Eukaryota</taxon>
        <taxon>Metazoa</taxon>
        <taxon>Chordata</taxon>
        <taxon>Craniata</taxon>
        <taxon>Vertebrata</taxon>
        <taxon>Euteleostomi</taxon>
        <taxon>Actinopterygii</taxon>
        <taxon>Neopterygii</taxon>
        <taxon>Teleostei</taxon>
        <taxon>Ostariophysi</taxon>
        <taxon>Gonorynchiformes</taxon>
        <taxon>Chanidae</taxon>
        <taxon>Chanos</taxon>
    </lineage>
</organism>
<dbReference type="RefSeq" id="XP_030630249.1">
    <property type="nucleotide sequence ID" value="XM_030774389.1"/>
</dbReference>
<dbReference type="GeneID" id="115811955"/>
<gene>
    <name evidence="2" type="primary">LOC115811955</name>
</gene>
<evidence type="ECO:0000313" key="2">
    <source>
        <dbReference type="RefSeq" id="XP_030630249.1"/>
    </source>
</evidence>
<dbReference type="OrthoDB" id="8985674at2759"/>
<evidence type="ECO:0000313" key="1">
    <source>
        <dbReference type="Proteomes" id="UP000504632"/>
    </source>
</evidence>
<name>A0A6J2VDC4_CHACN</name>
<accession>A0A6J2VDC4</accession>
<keyword evidence="1" id="KW-1185">Reference proteome</keyword>
<protein>
    <submittedName>
        <fullName evidence="2">Uncharacterized protein LOC115811955 isoform X1</fullName>
    </submittedName>
</protein>
<dbReference type="Proteomes" id="UP000504632">
    <property type="component" value="Chromosome 5"/>
</dbReference>
<reference evidence="2" key="1">
    <citation type="submission" date="2025-08" db="UniProtKB">
        <authorList>
            <consortium name="RefSeq"/>
        </authorList>
    </citation>
    <scope>IDENTIFICATION</scope>
</reference>